<name>A0ABR0FW27_9PEZI</name>
<dbReference type="RefSeq" id="XP_062736877.1">
    <property type="nucleotide sequence ID" value="XM_062873802.1"/>
</dbReference>
<keyword evidence="1" id="KW-0732">Signal</keyword>
<feature type="signal peptide" evidence="1">
    <location>
        <begin position="1"/>
        <end position="18"/>
    </location>
</feature>
<comment type="caution">
    <text evidence="2">The sequence shown here is derived from an EMBL/GenBank/DDBJ whole genome shotgun (WGS) entry which is preliminary data.</text>
</comment>
<dbReference type="GeneID" id="87893284"/>
<dbReference type="Proteomes" id="UP001322138">
    <property type="component" value="Unassembled WGS sequence"/>
</dbReference>
<keyword evidence="3" id="KW-1185">Reference proteome</keyword>
<dbReference type="EMBL" id="JAFFGZ010000001">
    <property type="protein sequence ID" value="KAK4647901.1"/>
    <property type="molecule type" value="Genomic_DNA"/>
</dbReference>
<feature type="chain" id="PRO_5045635954" description="Secreted protein" evidence="1">
    <location>
        <begin position="19"/>
        <end position="97"/>
    </location>
</feature>
<reference evidence="2 3" key="1">
    <citation type="journal article" date="2023" name="bioRxiv">
        <title>High-quality genome assemblies of four members of thePodospora anserinaspecies complex.</title>
        <authorList>
            <person name="Ament-Velasquez S.L."/>
            <person name="Vogan A.A."/>
            <person name="Wallerman O."/>
            <person name="Hartmann F."/>
            <person name="Gautier V."/>
            <person name="Silar P."/>
            <person name="Giraud T."/>
            <person name="Johannesson H."/>
        </authorList>
    </citation>
    <scope>NUCLEOTIDE SEQUENCE [LARGE SCALE GENOMIC DNA]</scope>
    <source>
        <strain evidence="2 3">CBS 112042</strain>
    </source>
</reference>
<organism evidence="2 3">
    <name type="scientific">Podospora bellae-mahoneyi</name>
    <dbReference type="NCBI Taxonomy" id="2093777"/>
    <lineage>
        <taxon>Eukaryota</taxon>
        <taxon>Fungi</taxon>
        <taxon>Dikarya</taxon>
        <taxon>Ascomycota</taxon>
        <taxon>Pezizomycotina</taxon>
        <taxon>Sordariomycetes</taxon>
        <taxon>Sordariomycetidae</taxon>
        <taxon>Sordariales</taxon>
        <taxon>Podosporaceae</taxon>
        <taxon>Podospora</taxon>
    </lineage>
</organism>
<sequence length="97" mass="10675">MKPQTLLSTLLFTTTATSTTLTLNEDGNFPEICTQTCRKALHLANAVQGWGRRLCAPGSDFISYKFECWVCIAISGGGTTRGTEFEDVGRMCLEYMP</sequence>
<evidence type="ECO:0000313" key="2">
    <source>
        <dbReference type="EMBL" id="KAK4647901.1"/>
    </source>
</evidence>
<protein>
    <recommendedName>
        <fullName evidence="4">Secreted protein</fullName>
    </recommendedName>
</protein>
<proteinExistence type="predicted"/>
<evidence type="ECO:0000313" key="3">
    <source>
        <dbReference type="Proteomes" id="UP001322138"/>
    </source>
</evidence>
<accession>A0ABR0FW27</accession>
<evidence type="ECO:0008006" key="4">
    <source>
        <dbReference type="Google" id="ProtNLM"/>
    </source>
</evidence>
<gene>
    <name evidence="2" type="ORF">QC761_105485</name>
</gene>
<evidence type="ECO:0000256" key="1">
    <source>
        <dbReference type="SAM" id="SignalP"/>
    </source>
</evidence>